<organism evidence="1 2">
    <name type="scientific">Nephila pilipes</name>
    <name type="common">Giant wood spider</name>
    <name type="synonym">Nephila maculata</name>
    <dbReference type="NCBI Taxonomy" id="299642"/>
    <lineage>
        <taxon>Eukaryota</taxon>
        <taxon>Metazoa</taxon>
        <taxon>Ecdysozoa</taxon>
        <taxon>Arthropoda</taxon>
        <taxon>Chelicerata</taxon>
        <taxon>Arachnida</taxon>
        <taxon>Araneae</taxon>
        <taxon>Araneomorphae</taxon>
        <taxon>Entelegynae</taxon>
        <taxon>Araneoidea</taxon>
        <taxon>Nephilidae</taxon>
        <taxon>Nephila</taxon>
    </lineage>
</organism>
<proteinExistence type="predicted"/>
<dbReference type="EMBL" id="BMAW01014870">
    <property type="protein sequence ID" value="GFT40899.1"/>
    <property type="molecule type" value="Genomic_DNA"/>
</dbReference>
<name>A0A8X6TRZ3_NEPPI</name>
<keyword evidence="2" id="KW-1185">Reference proteome</keyword>
<dbReference type="Proteomes" id="UP000887013">
    <property type="component" value="Unassembled WGS sequence"/>
</dbReference>
<dbReference type="AlphaFoldDB" id="A0A8X6TRZ3"/>
<evidence type="ECO:0000313" key="2">
    <source>
        <dbReference type="Proteomes" id="UP000887013"/>
    </source>
</evidence>
<comment type="caution">
    <text evidence="1">The sequence shown here is derived from an EMBL/GenBank/DDBJ whole genome shotgun (WGS) entry which is preliminary data.</text>
</comment>
<sequence>MGGTKLIKRALSMQTPLFQVIIMGYRENPWEVEDIGKQEERRDFPLQIFLISSLSGLSEDSETTIYEIPIHSDEDLISKF</sequence>
<evidence type="ECO:0000313" key="1">
    <source>
        <dbReference type="EMBL" id="GFT40899.1"/>
    </source>
</evidence>
<reference evidence="1" key="1">
    <citation type="submission" date="2020-08" db="EMBL/GenBank/DDBJ databases">
        <title>Multicomponent nature underlies the extraordinary mechanical properties of spider dragline silk.</title>
        <authorList>
            <person name="Kono N."/>
            <person name="Nakamura H."/>
            <person name="Mori M."/>
            <person name="Yoshida Y."/>
            <person name="Ohtoshi R."/>
            <person name="Malay A.D."/>
            <person name="Moran D.A.P."/>
            <person name="Tomita M."/>
            <person name="Numata K."/>
            <person name="Arakawa K."/>
        </authorList>
    </citation>
    <scope>NUCLEOTIDE SEQUENCE</scope>
</reference>
<gene>
    <name evidence="1" type="ORF">NPIL_264841</name>
</gene>
<protein>
    <submittedName>
        <fullName evidence="1">Uncharacterized protein</fullName>
    </submittedName>
</protein>
<accession>A0A8X6TRZ3</accession>